<dbReference type="CDD" id="cd16443">
    <property type="entry name" value="LplA"/>
    <property type="match status" value="1"/>
</dbReference>
<dbReference type="Proteomes" id="UP000671913">
    <property type="component" value="Chromosome"/>
</dbReference>
<sequence length="269" mass="31041">MKEWRLIHIEKHNAFKNMAIDEAIMTACREGKVPPTLRFYTWDPPGLSLGYFQKYDKEVNEAMCKKFGVDIVRRPTGGRAVLHDAELTYSFVIPEVNDYLDKTIMGSYKKISEALIRGLKHTGIDANNVHKAEQGKSLSAACFDAPSWYEIVVEGKKLVGSAQTRNEGMLLQHGSIVIDWNLDMFIELLRLKSEKTKNFLKENLMKKSTTIKNILNKDIDINLLADNIKRGFEEEFEISLKVENITDYERKIAEQLTEKYESDTWNKKR</sequence>
<name>A0A975AVL5_9THEO</name>
<dbReference type="GO" id="GO:0016740">
    <property type="term" value="F:transferase activity"/>
    <property type="evidence" value="ECO:0007669"/>
    <property type="project" value="UniProtKB-ARBA"/>
</dbReference>
<dbReference type="GO" id="GO:0140096">
    <property type="term" value="F:catalytic activity, acting on a protein"/>
    <property type="evidence" value="ECO:0007669"/>
    <property type="project" value="UniProtKB-ARBA"/>
</dbReference>
<feature type="domain" description="BPL/LPL catalytic" evidence="1">
    <location>
        <begin position="31"/>
        <end position="240"/>
    </location>
</feature>
<dbReference type="KEGG" id="aaut:ACETAC_10630"/>
<dbReference type="PROSITE" id="PS51733">
    <property type="entry name" value="BPL_LPL_CATALYTIC"/>
    <property type="match status" value="1"/>
</dbReference>
<accession>A0A975AVL5</accession>
<dbReference type="InterPro" id="IPR045864">
    <property type="entry name" value="aa-tRNA-synth_II/BPL/LPL"/>
</dbReference>
<dbReference type="GO" id="GO:0009249">
    <property type="term" value="P:protein lipoylation"/>
    <property type="evidence" value="ECO:0007669"/>
    <property type="project" value="UniProtKB-ARBA"/>
</dbReference>
<dbReference type="PANTHER" id="PTHR43679">
    <property type="entry name" value="OCTANOYLTRANSFERASE LIPM-RELATED"/>
    <property type="match status" value="1"/>
</dbReference>
<dbReference type="SUPFAM" id="SSF55681">
    <property type="entry name" value="Class II aaRS and biotin synthetases"/>
    <property type="match status" value="1"/>
</dbReference>
<keyword evidence="3" id="KW-1185">Reference proteome</keyword>
<dbReference type="RefSeq" id="WP_284679960.1">
    <property type="nucleotide sequence ID" value="NZ_CP060096.1"/>
</dbReference>
<dbReference type="InterPro" id="IPR050664">
    <property type="entry name" value="Octanoyltrans_LipM/LipL"/>
</dbReference>
<dbReference type="EMBL" id="CP060096">
    <property type="protein sequence ID" value="QSZ27271.1"/>
    <property type="molecule type" value="Genomic_DNA"/>
</dbReference>
<organism evidence="2 3">
    <name type="scientific">Aceticella autotrophica</name>
    <dbReference type="NCBI Taxonomy" id="2755338"/>
    <lineage>
        <taxon>Bacteria</taxon>
        <taxon>Bacillati</taxon>
        <taxon>Bacillota</taxon>
        <taxon>Clostridia</taxon>
        <taxon>Thermoanaerobacterales</taxon>
        <taxon>Thermoanaerobacteraceae</taxon>
        <taxon>Aceticella</taxon>
    </lineage>
</organism>
<dbReference type="GO" id="GO:0016874">
    <property type="term" value="F:ligase activity"/>
    <property type="evidence" value="ECO:0007669"/>
    <property type="project" value="UniProtKB-KW"/>
</dbReference>
<reference evidence="2" key="1">
    <citation type="submission" date="2020-08" db="EMBL/GenBank/DDBJ databases">
        <title>Genomic insights into the carbon and energy metabolism of the first obligate autotrophic acetogenic bacterium Aceticella autotrophica gen. nov., sp. nov.</title>
        <authorList>
            <person name="Toshchakov S.V."/>
            <person name="Elcheninov A.G."/>
            <person name="Kublanov I.V."/>
            <person name="Frolov E.N."/>
            <person name="Lebedinsky A.V."/>
        </authorList>
    </citation>
    <scope>NUCLEOTIDE SEQUENCE</scope>
    <source>
        <strain evidence="2">3443-3Ac</strain>
    </source>
</reference>
<proteinExistence type="predicted"/>
<dbReference type="Pfam" id="PF21948">
    <property type="entry name" value="LplA-B_cat"/>
    <property type="match status" value="1"/>
</dbReference>
<evidence type="ECO:0000313" key="2">
    <source>
        <dbReference type="EMBL" id="QSZ27271.1"/>
    </source>
</evidence>
<dbReference type="InterPro" id="IPR004143">
    <property type="entry name" value="BPL_LPL_catalytic"/>
</dbReference>
<protein>
    <submittedName>
        <fullName evidence="2">Lipoate--protein ligase family protein</fullName>
    </submittedName>
</protein>
<evidence type="ECO:0000313" key="3">
    <source>
        <dbReference type="Proteomes" id="UP000671913"/>
    </source>
</evidence>
<gene>
    <name evidence="2" type="ORF">ACETAC_10630</name>
</gene>
<dbReference type="PANTHER" id="PTHR43679:SF2">
    <property type="entry name" value="OCTANOYL-[GCVH]:PROTEIN N-OCTANOYLTRANSFERASE"/>
    <property type="match status" value="1"/>
</dbReference>
<dbReference type="AlphaFoldDB" id="A0A975AVL5"/>
<evidence type="ECO:0000259" key="1">
    <source>
        <dbReference type="PROSITE" id="PS51733"/>
    </source>
</evidence>
<keyword evidence="2" id="KW-0436">Ligase</keyword>
<dbReference type="Gene3D" id="3.30.930.10">
    <property type="entry name" value="Bira Bifunctional Protein, Domain 2"/>
    <property type="match status" value="1"/>
</dbReference>